<dbReference type="NCBIfam" id="TIGR00236">
    <property type="entry name" value="wecB"/>
    <property type="match status" value="1"/>
</dbReference>
<dbReference type="Pfam" id="PF02350">
    <property type="entry name" value="Epimerase_2"/>
    <property type="match status" value="1"/>
</dbReference>
<keyword evidence="1 3" id="KW-0413">Isomerase</keyword>
<keyword evidence="4" id="KW-1185">Reference proteome</keyword>
<organism evidence="3 4">
    <name type="scientific">Limisphaera ngatamarikiensis</name>
    <dbReference type="NCBI Taxonomy" id="1324935"/>
    <lineage>
        <taxon>Bacteria</taxon>
        <taxon>Pseudomonadati</taxon>
        <taxon>Verrucomicrobiota</taxon>
        <taxon>Verrucomicrobiia</taxon>
        <taxon>Limisphaerales</taxon>
        <taxon>Limisphaeraceae</taxon>
        <taxon>Limisphaera</taxon>
    </lineage>
</organism>
<evidence type="ECO:0000259" key="2">
    <source>
        <dbReference type="Pfam" id="PF02350"/>
    </source>
</evidence>
<evidence type="ECO:0000313" key="4">
    <source>
        <dbReference type="Proteomes" id="UP000477311"/>
    </source>
</evidence>
<dbReference type="EMBL" id="JAAKYA010000079">
    <property type="protein sequence ID" value="NGO40085.1"/>
    <property type="molecule type" value="Genomic_DNA"/>
</dbReference>
<dbReference type="Proteomes" id="UP000477311">
    <property type="component" value="Unassembled WGS sequence"/>
</dbReference>
<dbReference type="Gene3D" id="3.40.50.2000">
    <property type="entry name" value="Glycogen Phosphorylase B"/>
    <property type="match status" value="2"/>
</dbReference>
<accession>A0A6M1RTW3</accession>
<name>A0A6M1RTW3_9BACT</name>
<dbReference type="CDD" id="cd03786">
    <property type="entry name" value="GTB_UDP-GlcNAc_2-Epimerase"/>
    <property type="match status" value="1"/>
</dbReference>
<dbReference type="GO" id="GO:0008761">
    <property type="term" value="F:UDP-N-acetylglucosamine 2-epimerase activity"/>
    <property type="evidence" value="ECO:0007669"/>
    <property type="project" value="UniProtKB-EC"/>
</dbReference>
<proteinExistence type="inferred from homology"/>
<dbReference type="PANTHER" id="PTHR43174">
    <property type="entry name" value="UDP-N-ACETYLGLUCOSAMINE 2-EPIMERASE"/>
    <property type="match status" value="1"/>
</dbReference>
<feature type="domain" description="UDP-N-acetylglucosamine 2-epimerase" evidence="2">
    <location>
        <begin position="32"/>
        <end position="361"/>
    </location>
</feature>
<comment type="caution">
    <text evidence="3">The sequence shown here is derived from an EMBL/GenBank/DDBJ whole genome shotgun (WGS) entry which is preliminary data.</text>
</comment>
<dbReference type="InterPro" id="IPR029767">
    <property type="entry name" value="WecB-like"/>
</dbReference>
<dbReference type="PANTHER" id="PTHR43174:SF1">
    <property type="entry name" value="UDP-N-ACETYLGLUCOSAMINE 2-EPIMERASE"/>
    <property type="match status" value="1"/>
</dbReference>
<dbReference type="AlphaFoldDB" id="A0A6M1RTW3"/>
<dbReference type="EC" id="5.1.3.14" evidence="3"/>
<reference evidence="3 4" key="1">
    <citation type="submission" date="2020-02" db="EMBL/GenBank/DDBJ databases">
        <title>Draft genome sequence of Limisphaera ngatamarikiensis NGM72.4T, a thermophilic Verrucomicrobia grouped in subdivision 3.</title>
        <authorList>
            <person name="Carere C.R."/>
            <person name="Steen J."/>
            <person name="Hugenholtz P."/>
            <person name="Stott M.B."/>
        </authorList>
    </citation>
    <scope>NUCLEOTIDE SEQUENCE [LARGE SCALE GENOMIC DNA]</scope>
    <source>
        <strain evidence="3 4">NGM72.4</strain>
    </source>
</reference>
<protein>
    <submittedName>
        <fullName evidence="3">UDP-N-acetylglucosamine 2-epimerase (Non-hydrolyzing)</fullName>
        <ecNumber evidence="3">5.1.3.14</ecNumber>
    </submittedName>
</protein>
<dbReference type="InterPro" id="IPR003331">
    <property type="entry name" value="UDP_GlcNAc_Epimerase_2_dom"/>
</dbReference>
<sequence>MRSCLKVMTIVGTRPELIRLSRVIAVLEEVTRHVLVHTGQNFDYELNEIFFRELELPRPKHYLDAAGATPAETIGNTIARADALLAREQPDAVLVLGDTNSCLAVIPAKRRKIPIFHMEAGNRCFDMRVPEEINRRIVDHVSDINLCYTEHARRYLLAEGLPPDRVIKTGSPMKEVLDHFRPGIAASNVLDRLKLTPRRYFVVSLHREENVDDPRHLRQLVRALNTLARRYDYPLIFSCHPRTRQRLQKADLKLDGRVRLMPPLGFFDYVALQKSAFCTLSDSGTITEESSILGFPAVTVREAHERPEGMDEGAVIMTGLDPRHIVESVAVTVRLFEQFGPCRLPADYQVDHVSWKVAKIILSYTDYVNRRVWAKH</sequence>
<gene>
    <name evidence="3" type="primary">wecB</name>
    <name evidence="3" type="ORF">G4L39_11880</name>
</gene>
<comment type="similarity">
    <text evidence="1">Belongs to the UDP-N-acetylglucosamine 2-epimerase family.</text>
</comment>
<dbReference type="SUPFAM" id="SSF53756">
    <property type="entry name" value="UDP-Glycosyltransferase/glycogen phosphorylase"/>
    <property type="match status" value="1"/>
</dbReference>
<evidence type="ECO:0000313" key="3">
    <source>
        <dbReference type="EMBL" id="NGO40085.1"/>
    </source>
</evidence>
<evidence type="ECO:0000256" key="1">
    <source>
        <dbReference type="RuleBase" id="RU003513"/>
    </source>
</evidence>